<gene>
    <name evidence="1" type="ORF">C0Q70_05265</name>
</gene>
<keyword evidence="2" id="KW-1185">Reference proteome</keyword>
<dbReference type="Proteomes" id="UP000245119">
    <property type="component" value="Linkage Group LG3"/>
</dbReference>
<dbReference type="EMBL" id="PZQS01000003">
    <property type="protein sequence ID" value="PVD34003.1"/>
    <property type="molecule type" value="Genomic_DNA"/>
</dbReference>
<accession>A0A2T7PKQ1</accession>
<name>A0A2T7PKQ1_POMCA</name>
<organism evidence="1 2">
    <name type="scientific">Pomacea canaliculata</name>
    <name type="common">Golden apple snail</name>
    <dbReference type="NCBI Taxonomy" id="400727"/>
    <lineage>
        <taxon>Eukaryota</taxon>
        <taxon>Metazoa</taxon>
        <taxon>Spiralia</taxon>
        <taxon>Lophotrochozoa</taxon>
        <taxon>Mollusca</taxon>
        <taxon>Gastropoda</taxon>
        <taxon>Caenogastropoda</taxon>
        <taxon>Architaenioglossa</taxon>
        <taxon>Ampullarioidea</taxon>
        <taxon>Ampullariidae</taxon>
        <taxon>Pomacea</taxon>
    </lineage>
</organism>
<reference evidence="1 2" key="1">
    <citation type="submission" date="2018-04" db="EMBL/GenBank/DDBJ databases">
        <title>The genome of golden apple snail Pomacea canaliculata provides insight into stress tolerance and invasive adaptation.</title>
        <authorList>
            <person name="Liu C."/>
            <person name="Liu B."/>
            <person name="Ren Y."/>
            <person name="Zhang Y."/>
            <person name="Wang H."/>
            <person name="Li S."/>
            <person name="Jiang F."/>
            <person name="Yin L."/>
            <person name="Zhang G."/>
            <person name="Qian W."/>
            <person name="Fan W."/>
        </authorList>
    </citation>
    <scope>NUCLEOTIDE SEQUENCE [LARGE SCALE GENOMIC DNA]</scope>
    <source>
        <strain evidence="1">SZHN2017</strain>
        <tissue evidence="1">Muscle</tissue>
    </source>
</reference>
<evidence type="ECO:0000313" key="1">
    <source>
        <dbReference type="EMBL" id="PVD34003.1"/>
    </source>
</evidence>
<protein>
    <submittedName>
        <fullName evidence="1">Uncharacterized protein</fullName>
    </submittedName>
</protein>
<evidence type="ECO:0000313" key="2">
    <source>
        <dbReference type="Proteomes" id="UP000245119"/>
    </source>
</evidence>
<proteinExistence type="predicted"/>
<sequence>MSTNMSQSYAVQRAEFLVDKKHFERIWSLKPRLCELIDIHPKRAESRMATEEETGCNLGNRRHLTVNCDLLTAGKANVPEVPVTNGSACWTWSLGSRCRHQAKSGKPLTGRTVGDPLGFRRLLRGKCRICSPWVRCVPAPSASSAACPPLLPSPPNSKPLPPPNQTASWPRCQTLVPHNGDYVPLHPELLERG</sequence>
<dbReference type="AlphaFoldDB" id="A0A2T7PKQ1"/>
<comment type="caution">
    <text evidence="1">The sequence shown here is derived from an EMBL/GenBank/DDBJ whole genome shotgun (WGS) entry which is preliminary data.</text>
</comment>